<evidence type="ECO:0000313" key="1">
    <source>
        <dbReference type="EMBL" id="KAJ9654352.1"/>
    </source>
</evidence>
<keyword evidence="2" id="KW-1185">Reference proteome</keyword>
<organism evidence="1 2">
    <name type="scientific">Neophaeococcomyces mojaviensis</name>
    <dbReference type="NCBI Taxonomy" id="3383035"/>
    <lineage>
        <taxon>Eukaryota</taxon>
        <taxon>Fungi</taxon>
        <taxon>Dikarya</taxon>
        <taxon>Ascomycota</taxon>
        <taxon>Pezizomycotina</taxon>
        <taxon>Eurotiomycetes</taxon>
        <taxon>Chaetothyriomycetidae</taxon>
        <taxon>Chaetothyriales</taxon>
        <taxon>Chaetothyriales incertae sedis</taxon>
        <taxon>Neophaeococcomyces</taxon>
    </lineage>
</organism>
<sequence length="602" mass="65484">MHHIKSDARREAWQDPKNLFGRHRPNPKRKSTASRAEEGLARSQTNPENVRPGSREEFVQDFEKRPHQQTDPGSKSRQRAAEPGDEEHNLQKVLSPDHVPTGFGQHSGGPSDKSSSTEVPPNNDEITTTGYRAGEGSDEKHRHGLRSKLPGFLGGKKEQEIDDNNGKHKDQVHFTAWGQFRATVLGSWVNVLLIASPVGIALYYAHVNPVAVFVVNFIAIIPLAGMLSYATEEIALRTGEVLGGLLNASFGNAVELIVSIIALFQDQYLIVQTSLLGSMLSNLLLVMGMSFFLGGVNRLEQAFNTTVAQTAASLLFLAVSSLIIPTAFEAWAQTGSDTTSSEQPLVGGVLELSHATAVILLLIYAAYLFFQLKSHVTMYTAPSEKNKTRFTEEQKSRWKKRVGVSKLTGRRASAMDVTPPPTAEQLEEEEDDDRETPQLSLTVAILTLVISTVLVALNAEYLVDSINAVTCESNGISKTFVGLILLPIVGNAAEHFTAVTVAIKDKMDLSIGVAIGSSLQIALLVLPLVVVIGWIAGKTGMTLYFDGFQLAMLFVSILLVNYLIADGKSHWLEGLLLMMLYIIIAVAAWFYPTSSAASGCES</sequence>
<gene>
    <name evidence="1" type="ORF">H2198_006583</name>
</gene>
<evidence type="ECO:0000313" key="2">
    <source>
        <dbReference type="Proteomes" id="UP001172386"/>
    </source>
</evidence>
<proteinExistence type="predicted"/>
<dbReference type="Proteomes" id="UP001172386">
    <property type="component" value="Unassembled WGS sequence"/>
</dbReference>
<comment type="caution">
    <text evidence="1">The sequence shown here is derived from an EMBL/GenBank/DDBJ whole genome shotgun (WGS) entry which is preliminary data.</text>
</comment>
<name>A0ACC3A2U4_9EURO</name>
<accession>A0ACC3A2U4</accession>
<reference evidence="1" key="1">
    <citation type="submission" date="2022-10" db="EMBL/GenBank/DDBJ databases">
        <title>Culturing micro-colonial fungi from biological soil crusts in the Mojave desert and describing Neophaeococcomyces mojavensis, and introducing the new genera and species Taxawa tesnikishii.</title>
        <authorList>
            <person name="Kurbessoian T."/>
            <person name="Stajich J.E."/>
        </authorList>
    </citation>
    <scope>NUCLEOTIDE SEQUENCE</scope>
    <source>
        <strain evidence="1">JES_112</strain>
    </source>
</reference>
<protein>
    <submittedName>
        <fullName evidence="1">Uncharacterized protein</fullName>
    </submittedName>
</protein>
<dbReference type="EMBL" id="JAPDRQ010000123">
    <property type="protein sequence ID" value="KAJ9654352.1"/>
    <property type="molecule type" value="Genomic_DNA"/>
</dbReference>